<dbReference type="EMBL" id="BT085794">
    <property type="protein sequence ID" value="ACR36147.1"/>
    <property type="molecule type" value="mRNA"/>
</dbReference>
<feature type="region of interest" description="Disordered" evidence="1">
    <location>
        <begin position="159"/>
        <end position="203"/>
    </location>
</feature>
<sequence>MGIHRRRHHRRQSSSSCGGLLLPFHGDVLRNLHSVGGNAGEASPGEANRVEPGLPLPAVWERHPWVPFLREEITSLEPLRDVAVVAGGEYDRVRSDAAAVDELGAATEEPLDARHDLYVAGADPGEGADVQHGGPAPGVLELERAPGGAPDAELLQVAEEEAREQDEDGVHQPERQEAEQEDGDGEGGDAEHLPGQDVHRVPDDHGREGIVVAEVEADLHAGVSAADDEHALAAVRLAALVLGDVGDGAGEVLGAVELGHDALGVLARGDDEPAADVLGGGGAGDVVVGESVGGAHAPEPRGPVVARGRDGLVEARLDARALGVGLEVVDELALGGVLRVVVGEGHPGELAELARQVQAEAVVGAALPERRDAVGAVEHHARNTARPQARRHRQAPRPRAHHDGPVHPHHPAFRRRRR</sequence>
<feature type="compositionally biased region" description="Basic and acidic residues" evidence="1">
    <location>
        <begin position="189"/>
        <end position="203"/>
    </location>
</feature>
<accession>C4J445</accession>
<feature type="compositionally biased region" description="Basic residues" evidence="1">
    <location>
        <begin position="388"/>
        <end position="400"/>
    </location>
</feature>
<evidence type="ECO:0000313" key="2">
    <source>
        <dbReference type="EMBL" id="ACR35945.1"/>
    </source>
</evidence>
<feature type="compositionally biased region" description="Basic residues" evidence="1">
    <location>
        <begin position="407"/>
        <end position="418"/>
    </location>
</feature>
<feature type="compositionally biased region" description="Acidic residues" evidence="1">
    <location>
        <begin position="179"/>
        <end position="188"/>
    </location>
</feature>
<evidence type="ECO:0000256" key="1">
    <source>
        <dbReference type="SAM" id="MobiDB-lite"/>
    </source>
</evidence>
<dbReference type="EMBL" id="BT085592">
    <property type="protein sequence ID" value="ACR35945.1"/>
    <property type="molecule type" value="mRNA"/>
</dbReference>
<reference evidence="2" key="1">
    <citation type="journal article" date="2009" name="PLoS Genet.">
        <title>Sequencing, mapping, and analysis of 27,455 maize full-length cDNAs.</title>
        <authorList>
            <person name="Soderlund C."/>
            <person name="Descour A."/>
            <person name="Kudrna D."/>
            <person name="Bomhoff M."/>
            <person name="Boyd L."/>
            <person name="Currie J."/>
            <person name="Angelova A."/>
            <person name="Collura K."/>
            <person name="Wissotski M."/>
            <person name="Ashley E."/>
            <person name="Morrow D."/>
            <person name="Fernandes J."/>
            <person name="Walbot V."/>
            <person name="Yu Y."/>
        </authorList>
    </citation>
    <scope>NUCLEOTIDE SEQUENCE</scope>
    <source>
        <strain evidence="2">B73</strain>
    </source>
</reference>
<reference evidence="2" key="2">
    <citation type="submission" date="2012-06" db="EMBL/GenBank/DDBJ databases">
        <authorList>
            <person name="Yu Y."/>
            <person name="Currie J."/>
            <person name="Lomeli R."/>
            <person name="Angelova A."/>
            <person name="Collura K."/>
            <person name="Wissotski M."/>
            <person name="Campos D."/>
            <person name="Kudrna D."/>
            <person name="Golser W."/>
            <person name="Ashely E."/>
            <person name="Descour A."/>
            <person name="Fernandes J."/>
            <person name="Soderlund C."/>
            <person name="Walbot V."/>
        </authorList>
    </citation>
    <scope>NUCLEOTIDE SEQUENCE</scope>
    <source>
        <strain evidence="2">B73</strain>
    </source>
</reference>
<protein>
    <submittedName>
        <fullName evidence="2">Uncharacterized protein</fullName>
    </submittedName>
</protein>
<dbReference type="AlphaFoldDB" id="C4J445"/>
<feature type="region of interest" description="Disordered" evidence="1">
    <location>
        <begin position="121"/>
        <end position="146"/>
    </location>
</feature>
<feature type="region of interest" description="Disordered" evidence="1">
    <location>
        <begin position="376"/>
        <end position="418"/>
    </location>
</feature>
<name>C4J445_MAIZE</name>
<proteinExistence type="evidence at transcript level"/>
<feature type="compositionally biased region" description="Basic and acidic residues" evidence="1">
    <location>
        <begin position="168"/>
        <end position="178"/>
    </location>
</feature>
<organism evidence="2">
    <name type="scientific">Zea mays</name>
    <name type="common">Maize</name>
    <dbReference type="NCBI Taxonomy" id="4577"/>
    <lineage>
        <taxon>Eukaryota</taxon>
        <taxon>Viridiplantae</taxon>
        <taxon>Streptophyta</taxon>
        <taxon>Embryophyta</taxon>
        <taxon>Tracheophyta</taxon>
        <taxon>Spermatophyta</taxon>
        <taxon>Magnoliopsida</taxon>
        <taxon>Liliopsida</taxon>
        <taxon>Poales</taxon>
        <taxon>Poaceae</taxon>
        <taxon>PACMAD clade</taxon>
        <taxon>Panicoideae</taxon>
        <taxon>Andropogonodae</taxon>
        <taxon>Andropogoneae</taxon>
        <taxon>Tripsacinae</taxon>
        <taxon>Zea</taxon>
    </lineage>
</organism>